<feature type="transmembrane region" description="Helical" evidence="6">
    <location>
        <begin position="165"/>
        <end position="187"/>
    </location>
</feature>
<protein>
    <submittedName>
        <fullName evidence="8">MFS family arabinose efflux permease</fullName>
    </submittedName>
</protein>
<feature type="transmembrane region" description="Helical" evidence="6">
    <location>
        <begin position="257"/>
        <end position="278"/>
    </location>
</feature>
<evidence type="ECO:0000256" key="2">
    <source>
        <dbReference type="ARBA" id="ARBA00022448"/>
    </source>
</evidence>
<dbReference type="SUPFAM" id="SSF103473">
    <property type="entry name" value="MFS general substrate transporter"/>
    <property type="match status" value="1"/>
</dbReference>
<dbReference type="InterPro" id="IPR044770">
    <property type="entry name" value="MFS_spinster-like"/>
</dbReference>
<keyword evidence="2" id="KW-0813">Transport</keyword>
<evidence type="ECO:0000256" key="6">
    <source>
        <dbReference type="SAM" id="Phobius"/>
    </source>
</evidence>
<name>A0ABX0TRF0_9SPHN</name>
<evidence type="ECO:0000256" key="3">
    <source>
        <dbReference type="ARBA" id="ARBA00022692"/>
    </source>
</evidence>
<dbReference type="Proteomes" id="UP000727456">
    <property type="component" value="Unassembled WGS sequence"/>
</dbReference>
<feature type="domain" description="Major facilitator superfamily (MFS) profile" evidence="7">
    <location>
        <begin position="12"/>
        <end position="439"/>
    </location>
</feature>
<keyword evidence="5 6" id="KW-0472">Membrane</keyword>
<evidence type="ECO:0000313" key="8">
    <source>
        <dbReference type="EMBL" id="NIJ08102.1"/>
    </source>
</evidence>
<dbReference type="RefSeq" id="WP_167072921.1">
    <property type="nucleotide sequence ID" value="NZ_JAAOZC010000003.1"/>
</dbReference>
<dbReference type="PROSITE" id="PS50850">
    <property type="entry name" value="MFS"/>
    <property type="match status" value="1"/>
</dbReference>
<organism evidence="8 9">
    <name type="scientific">Sphingomonas vulcanisoli</name>
    <dbReference type="NCBI Taxonomy" id="1658060"/>
    <lineage>
        <taxon>Bacteria</taxon>
        <taxon>Pseudomonadati</taxon>
        <taxon>Pseudomonadota</taxon>
        <taxon>Alphaproteobacteria</taxon>
        <taxon>Sphingomonadales</taxon>
        <taxon>Sphingomonadaceae</taxon>
        <taxon>Sphingomonas</taxon>
    </lineage>
</organism>
<dbReference type="InterPro" id="IPR020846">
    <property type="entry name" value="MFS_dom"/>
</dbReference>
<feature type="transmembrane region" description="Helical" evidence="6">
    <location>
        <begin position="104"/>
        <end position="125"/>
    </location>
</feature>
<evidence type="ECO:0000256" key="5">
    <source>
        <dbReference type="ARBA" id="ARBA00023136"/>
    </source>
</evidence>
<feature type="transmembrane region" description="Helical" evidence="6">
    <location>
        <begin position="314"/>
        <end position="336"/>
    </location>
</feature>
<feature type="transmembrane region" description="Helical" evidence="6">
    <location>
        <begin position="290"/>
        <end position="308"/>
    </location>
</feature>
<dbReference type="EMBL" id="JAAOZC010000003">
    <property type="protein sequence ID" value="NIJ08102.1"/>
    <property type="molecule type" value="Genomic_DNA"/>
</dbReference>
<sequence length="442" mass="45620">MRNPARHGARLTLLLLTAVYVLNFVDRQLVAILGQPIKADLGLSDSRLGLLNGLAFALFNSALGLPIARIAERRSRIAVVSWSLALWSIATAACGLARGLPQLLVARIGVGIGEAGYVPAAQSIIADLWPRERRATALALFSIGIPVGILIGAVAGGWIADALGWRAAFLVLGIPGVALAAVIAFVLREPPRGAQDAATDAQAPAFGEVARALWSDRVFRNMAAGATLASTAGYGITGFAVPLLMRSYQLPLHVAATGFGLVVGAGIGGGIATGGWLADRLTPGRQNARAQVAGAGALIALAAFPLALSQSQPLGVALAAFPAFFGAHLYFGPVYATTADRVGPRARATAIALLLLAMNGLGLTIGPWLVGTLSDHFTKRALPDFAMLCASGKAQTAPCLSASASGLSSALSVDLFFYLWAAAHFLRAGWLVARDQPQSSAR</sequence>
<keyword evidence="4 6" id="KW-1133">Transmembrane helix</keyword>
<reference evidence="8 9" key="1">
    <citation type="submission" date="2020-03" db="EMBL/GenBank/DDBJ databases">
        <title>Genomic Encyclopedia of Type Strains, Phase III (KMG-III): the genomes of soil and plant-associated and newly described type strains.</title>
        <authorList>
            <person name="Whitman W."/>
        </authorList>
    </citation>
    <scope>NUCLEOTIDE SEQUENCE [LARGE SCALE GENOMIC DNA]</scope>
    <source>
        <strain evidence="8 9">CECT 8804</strain>
    </source>
</reference>
<feature type="transmembrane region" description="Helical" evidence="6">
    <location>
        <begin position="415"/>
        <end position="433"/>
    </location>
</feature>
<evidence type="ECO:0000256" key="1">
    <source>
        <dbReference type="ARBA" id="ARBA00004141"/>
    </source>
</evidence>
<feature type="transmembrane region" description="Helical" evidence="6">
    <location>
        <begin position="137"/>
        <end position="159"/>
    </location>
</feature>
<feature type="transmembrane region" description="Helical" evidence="6">
    <location>
        <begin position="348"/>
        <end position="370"/>
    </location>
</feature>
<evidence type="ECO:0000259" key="7">
    <source>
        <dbReference type="PROSITE" id="PS50850"/>
    </source>
</evidence>
<evidence type="ECO:0000256" key="4">
    <source>
        <dbReference type="ARBA" id="ARBA00022989"/>
    </source>
</evidence>
<keyword evidence="3 6" id="KW-0812">Transmembrane</keyword>
<accession>A0ABX0TRF0</accession>
<dbReference type="InterPro" id="IPR011701">
    <property type="entry name" value="MFS"/>
</dbReference>
<feature type="transmembrane region" description="Helical" evidence="6">
    <location>
        <begin position="51"/>
        <end position="70"/>
    </location>
</feature>
<evidence type="ECO:0000313" key="9">
    <source>
        <dbReference type="Proteomes" id="UP000727456"/>
    </source>
</evidence>
<dbReference type="InterPro" id="IPR036259">
    <property type="entry name" value="MFS_trans_sf"/>
</dbReference>
<dbReference type="Pfam" id="PF07690">
    <property type="entry name" value="MFS_1"/>
    <property type="match status" value="1"/>
</dbReference>
<dbReference type="PANTHER" id="PTHR23505">
    <property type="entry name" value="SPINSTER"/>
    <property type="match status" value="1"/>
</dbReference>
<feature type="transmembrane region" description="Helical" evidence="6">
    <location>
        <begin position="223"/>
        <end position="245"/>
    </location>
</feature>
<keyword evidence="9" id="KW-1185">Reference proteome</keyword>
<feature type="transmembrane region" description="Helical" evidence="6">
    <location>
        <begin position="77"/>
        <end position="98"/>
    </location>
</feature>
<comment type="caution">
    <text evidence="8">The sequence shown here is derived from an EMBL/GenBank/DDBJ whole genome shotgun (WGS) entry which is preliminary data.</text>
</comment>
<dbReference type="Gene3D" id="1.20.1250.20">
    <property type="entry name" value="MFS general substrate transporter like domains"/>
    <property type="match status" value="1"/>
</dbReference>
<proteinExistence type="predicted"/>
<dbReference type="CDD" id="cd17328">
    <property type="entry name" value="MFS_spinster_like"/>
    <property type="match status" value="1"/>
</dbReference>
<comment type="subcellular location">
    <subcellularLocation>
        <location evidence="1">Membrane</location>
        <topology evidence="1">Multi-pass membrane protein</topology>
    </subcellularLocation>
</comment>
<gene>
    <name evidence="8" type="ORF">FHS31_001712</name>
</gene>
<dbReference type="PANTHER" id="PTHR23505:SF79">
    <property type="entry name" value="PROTEIN SPINSTER"/>
    <property type="match status" value="1"/>
</dbReference>